<proteinExistence type="predicted"/>
<dbReference type="AlphaFoldDB" id="A0A6A4IDL9"/>
<accession>A0A6A4IDL9</accession>
<gene>
    <name evidence="1" type="ORF">BT96DRAFT_809070</name>
</gene>
<name>A0A6A4IDL9_9AGAR</name>
<dbReference type="EMBL" id="ML769394">
    <property type="protein sequence ID" value="KAE9407823.1"/>
    <property type="molecule type" value="Genomic_DNA"/>
</dbReference>
<evidence type="ECO:0000313" key="1">
    <source>
        <dbReference type="EMBL" id="KAE9407823.1"/>
    </source>
</evidence>
<protein>
    <submittedName>
        <fullName evidence="1">Uncharacterized protein</fullName>
    </submittedName>
</protein>
<dbReference type="OrthoDB" id="3223825at2759"/>
<reference evidence="1" key="1">
    <citation type="journal article" date="2019" name="Environ. Microbiol.">
        <title>Fungal ecological strategies reflected in gene transcription - a case study of two litter decomposers.</title>
        <authorList>
            <person name="Barbi F."/>
            <person name="Kohler A."/>
            <person name="Barry K."/>
            <person name="Baskaran P."/>
            <person name="Daum C."/>
            <person name="Fauchery L."/>
            <person name="Ihrmark K."/>
            <person name="Kuo A."/>
            <person name="LaButti K."/>
            <person name="Lipzen A."/>
            <person name="Morin E."/>
            <person name="Grigoriev I.V."/>
            <person name="Henrissat B."/>
            <person name="Lindahl B."/>
            <person name="Martin F."/>
        </authorList>
    </citation>
    <scope>NUCLEOTIDE SEQUENCE</scope>
    <source>
        <strain evidence="1">JB14</strain>
    </source>
</reference>
<keyword evidence="2" id="KW-1185">Reference proteome</keyword>
<organism evidence="1 2">
    <name type="scientific">Gymnopus androsaceus JB14</name>
    <dbReference type="NCBI Taxonomy" id="1447944"/>
    <lineage>
        <taxon>Eukaryota</taxon>
        <taxon>Fungi</taxon>
        <taxon>Dikarya</taxon>
        <taxon>Basidiomycota</taxon>
        <taxon>Agaricomycotina</taxon>
        <taxon>Agaricomycetes</taxon>
        <taxon>Agaricomycetidae</taxon>
        <taxon>Agaricales</taxon>
        <taxon>Marasmiineae</taxon>
        <taxon>Omphalotaceae</taxon>
        <taxon>Gymnopus</taxon>
    </lineage>
</organism>
<sequence length="312" mass="35518">MLCAPLNNDQSPPDELFLERFETFMEKILMEIQAFSEREGRKLDEIRKDVARWHCNHIFQSQSLSSSSENSNRPNEIWNILSSVSRVLESLHHVFGLESFVLAVDPEESPILSYPSEGFLGGTMQGREFWRGLRTGGESGARAFKEHCVKNKAPRKPDAIVNYKQMDTDKSTKGSASVSSKQSAKNVKIDLYDGMRKALRSVSGIRNAEMKWTNHERLFTYGVYLVGWPSDIPVKNPSSLKTDQNKRLLELLNNGTLKFMKNILLASGSGLDQVDSVNEDAPVEEWKRRMKQRCPMRCFPGLSNTMWIARLL</sequence>
<dbReference type="Proteomes" id="UP000799118">
    <property type="component" value="Unassembled WGS sequence"/>
</dbReference>
<evidence type="ECO:0000313" key="2">
    <source>
        <dbReference type="Proteomes" id="UP000799118"/>
    </source>
</evidence>